<feature type="region of interest" description="Disordered" evidence="2">
    <location>
        <begin position="384"/>
        <end position="560"/>
    </location>
</feature>
<dbReference type="EMBL" id="QGKV02000297">
    <property type="protein sequence ID" value="KAF3608991.1"/>
    <property type="molecule type" value="Genomic_DNA"/>
</dbReference>
<feature type="region of interest" description="Disordered" evidence="2">
    <location>
        <begin position="1"/>
        <end position="33"/>
    </location>
</feature>
<evidence type="ECO:0000313" key="4">
    <source>
        <dbReference type="EMBL" id="KAF3608991.1"/>
    </source>
</evidence>
<proteinExistence type="predicted"/>
<dbReference type="Pfam" id="PF03078">
    <property type="entry name" value="ATHILA"/>
    <property type="match status" value="1"/>
</dbReference>
<feature type="compositionally biased region" description="Basic and acidic residues" evidence="2">
    <location>
        <begin position="524"/>
        <end position="543"/>
    </location>
</feature>
<evidence type="ECO:0000256" key="2">
    <source>
        <dbReference type="SAM" id="MobiDB-lite"/>
    </source>
</evidence>
<feature type="compositionally biased region" description="Polar residues" evidence="2">
    <location>
        <begin position="1"/>
        <end position="10"/>
    </location>
</feature>
<evidence type="ECO:0000256" key="1">
    <source>
        <dbReference type="SAM" id="Coils"/>
    </source>
</evidence>
<gene>
    <name evidence="4" type="ORF">DY000_02049049</name>
</gene>
<feature type="compositionally biased region" description="Basic and acidic residues" evidence="2">
    <location>
        <begin position="11"/>
        <end position="33"/>
    </location>
</feature>
<feature type="compositionally biased region" description="Low complexity" evidence="2">
    <location>
        <begin position="723"/>
        <end position="739"/>
    </location>
</feature>
<accession>A0ABQ7EZ77</accession>
<dbReference type="InterPro" id="IPR004312">
    <property type="entry name" value="ATHILA_Orf1_C"/>
</dbReference>
<evidence type="ECO:0000313" key="5">
    <source>
        <dbReference type="Proteomes" id="UP000266723"/>
    </source>
</evidence>
<feature type="compositionally biased region" description="Basic and acidic residues" evidence="2">
    <location>
        <begin position="549"/>
        <end position="560"/>
    </location>
</feature>
<dbReference type="Proteomes" id="UP000266723">
    <property type="component" value="Unassembled WGS sequence"/>
</dbReference>
<comment type="caution">
    <text evidence="4">The sequence shown here is derived from an EMBL/GenBank/DDBJ whole genome shotgun (WGS) entry which is preliminary data.</text>
</comment>
<name>A0ABQ7EZ77_BRACR</name>
<protein>
    <recommendedName>
        <fullName evidence="3">Arabidopsis retrotransposon Orf1 C-terminal domain-containing protein</fullName>
    </recommendedName>
</protein>
<reference evidence="4 5" key="1">
    <citation type="journal article" date="2020" name="BMC Genomics">
        <title>Intraspecific diversification of the crop wild relative Brassica cretica Lam. using demographic model selection.</title>
        <authorList>
            <person name="Kioukis A."/>
            <person name="Michalopoulou V.A."/>
            <person name="Briers L."/>
            <person name="Pirintsos S."/>
            <person name="Studholme D.J."/>
            <person name="Pavlidis P."/>
            <person name="Sarris P.F."/>
        </authorList>
    </citation>
    <scope>NUCLEOTIDE SEQUENCE [LARGE SCALE GENOMIC DNA]</scope>
    <source>
        <strain evidence="5">cv. PFS-1207/04</strain>
    </source>
</reference>
<feature type="region of interest" description="Disordered" evidence="2">
    <location>
        <begin position="722"/>
        <end position="788"/>
    </location>
</feature>
<organism evidence="4 5">
    <name type="scientific">Brassica cretica</name>
    <name type="common">Mustard</name>
    <dbReference type="NCBI Taxonomy" id="69181"/>
    <lineage>
        <taxon>Eukaryota</taxon>
        <taxon>Viridiplantae</taxon>
        <taxon>Streptophyta</taxon>
        <taxon>Embryophyta</taxon>
        <taxon>Tracheophyta</taxon>
        <taxon>Spermatophyta</taxon>
        <taxon>Magnoliopsida</taxon>
        <taxon>eudicotyledons</taxon>
        <taxon>Gunneridae</taxon>
        <taxon>Pentapetalae</taxon>
        <taxon>rosids</taxon>
        <taxon>malvids</taxon>
        <taxon>Brassicales</taxon>
        <taxon>Brassicaceae</taxon>
        <taxon>Brassiceae</taxon>
        <taxon>Brassica</taxon>
    </lineage>
</organism>
<keyword evidence="5" id="KW-1185">Reference proteome</keyword>
<keyword evidence="1" id="KW-0175">Coiled coil</keyword>
<sequence>MKCSKTSAKKNTQEEGSSQREKQRPKKWDKSDTTHYNNMKKVAVLATQLACPETMTILGIKLDIEGLFQNKGLGQLCNLNEPTYPELVRQFIASAYVSHPDDSHQEGFLAFVVQKEYFEVSFTDLCRLFGLSAGERTSGLYRTSELLNFWETIGTGVYRSSQEKESLIRSPVLRYATCLIGSLLYGTTTAASITQWELCLLYQGVRHLLPAFGNSTFPPATVFNMGAVLAANLAGYKGKVSKSKSSACGFGAVITRILTHVVGHPNLATYPEDWKKSARTVALQRQDHWENFTRERIQKSIDRIANQDWILDSLPHINQSTTKRLSLFTRAEQKEINRAKSMKQLPDLSLIVAGKIGAKKGASGSKVGPPGTEVAAAAPVAAEQALTGGSSQRKNSRKKKKDVEARGEPNEEGNVEQTGAGGTSKKGGKKRKAGDPPTEDAPKKKKMKKKHFTLPRSSSVCEEELQVLVPEAVSEVRTSDDVEDETVALRLRRRERRTVDEGSRGAFADDRDISETPRKSPVSEGRRGRLLDESPARIAEGSETRVSGRPKETPEDGFKFEFDRGLPLTFHPEDCGRLLQLIKGGPDQLPPVKDLVFRDEYEHAVCSSVKSQGDWNVLVEKYDTTLKRAKEQIREGEEARKKAEEALRAAVRDKSDAIAREKALRKVFDETRTADAADLQLCKKSMKDLESVRTDQDIDPTKQTSAGAVILKDGVVPTIVLTDSPAKASKNASSSSSSSEDPEKEDGVPAGRPKEVPTANADPPAPTFGRVSGPGEGGGSKDPPVVDE</sequence>
<evidence type="ECO:0000259" key="3">
    <source>
        <dbReference type="Pfam" id="PF03078"/>
    </source>
</evidence>
<feature type="compositionally biased region" description="Low complexity" evidence="2">
    <location>
        <begin position="384"/>
        <end position="393"/>
    </location>
</feature>
<feature type="coiled-coil region" evidence="1">
    <location>
        <begin position="619"/>
        <end position="660"/>
    </location>
</feature>
<feature type="domain" description="Arabidopsis retrotransposon Orf1 C-terminal" evidence="3">
    <location>
        <begin position="17"/>
        <end position="261"/>
    </location>
</feature>
<feature type="compositionally biased region" description="Basic and acidic residues" evidence="2">
    <location>
        <begin position="497"/>
        <end position="518"/>
    </location>
</feature>
<feature type="compositionally biased region" description="Basic residues" evidence="2">
    <location>
        <begin position="443"/>
        <end position="453"/>
    </location>
</feature>